<feature type="domain" description="Glycosyl transferase family 1" evidence="1">
    <location>
        <begin position="187"/>
        <end position="337"/>
    </location>
</feature>
<protein>
    <submittedName>
        <fullName evidence="3">Putative glycosyltransferase EpsF</fullName>
        <ecNumber evidence="3">2.4.-.-</ecNumber>
    </submittedName>
</protein>
<keyword evidence="3" id="KW-0808">Transferase</keyword>
<feature type="domain" description="Glycosyltransferase subfamily 4-like N-terminal" evidence="2">
    <location>
        <begin position="13"/>
        <end position="173"/>
    </location>
</feature>
<dbReference type="Gene3D" id="3.40.50.2000">
    <property type="entry name" value="Glycogen Phosphorylase B"/>
    <property type="match status" value="2"/>
</dbReference>
<dbReference type="EC" id="2.4.-.-" evidence="3"/>
<proteinExistence type="predicted"/>
<dbReference type="SUPFAM" id="SSF53756">
    <property type="entry name" value="UDP-Glycosyltransferase/glycogen phosphorylase"/>
    <property type="match status" value="1"/>
</dbReference>
<evidence type="ECO:0000259" key="2">
    <source>
        <dbReference type="Pfam" id="PF13439"/>
    </source>
</evidence>
<dbReference type="OrthoDB" id="9804196at2"/>
<dbReference type="Pfam" id="PF00534">
    <property type="entry name" value="Glycos_transf_1"/>
    <property type="match status" value="1"/>
</dbReference>
<reference evidence="3 4" key="1">
    <citation type="journal article" date="2014" name="Int. J. Syst. Evol. Microbiol.">
        <title>Jeotgalibaca dankookensis gen. nov., sp. nov., a member of the family Carnobacteriaceae, isolated from seujeot (Korean traditional food).</title>
        <authorList>
            <person name="Lee D.G."/>
            <person name="Trujillo M.E."/>
            <person name="Kang H."/>
            <person name="Ahn T.Y."/>
        </authorList>
    </citation>
    <scope>NUCLEOTIDE SEQUENCE [LARGE SCALE GENOMIC DNA]</scope>
    <source>
        <strain evidence="3 4">EX-07</strain>
    </source>
</reference>
<keyword evidence="3" id="KW-0328">Glycosyltransferase</keyword>
<organism evidence="3 4">
    <name type="scientific">Jeotgalibaca dankookensis</name>
    <dbReference type="NCBI Taxonomy" id="708126"/>
    <lineage>
        <taxon>Bacteria</taxon>
        <taxon>Bacillati</taxon>
        <taxon>Bacillota</taxon>
        <taxon>Bacilli</taxon>
        <taxon>Lactobacillales</taxon>
        <taxon>Carnobacteriaceae</taxon>
        <taxon>Jeotgalibaca</taxon>
    </lineage>
</organism>
<sequence>MKVLHYIPGFNTGGIEAVFLNWYKNLDDSDVTFELLVRSYDPQSPMLKEYLALGGKLHSLDMPSLNPKTLVTFRKKTKAFFSNYKDYDFLHVHVADDPFVISSAKAVGIKQVGIHAHTIGYNETYKSQGIKGLIRDYNIKQASHYFACSNQAAKWMFKGQLDKVQIIHNGIDAHAYQFDAQRRQLYREELKLGDSLTLVHVGRFSEVKNHAFMLDLAAKLVEVEPSFTLLFVGDGPLLEDIKVKNHLANVQFLGARLDIADILQAADVFLLPSKFEGLGMAAIESQAAGLPTLVSDGVPEEVTITDLVEFLSLENSYEVWVNKIMALKGQKERRDTYQEIIDAHYDSKQTTKDLLDYYRRVGK</sequence>
<dbReference type="InterPro" id="IPR028098">
    <property type="entry name" value="Glyco_trans_4-like_N"/>
</dbReference>
<keyword evidence="4" id="KW-1185">Reference proteome</keyword>
<evidence type="ECO:0000259" key="1">
    <source>
        <dbReference type="Pfam" id="PF00534"/>
    </source>
</evidence>
<dbReference type="AlphaFoldDB" id="A0A1S6IM87"/>
<dbReference type="PANTHER" id="PTHR45947">
    <property type="entry name" value="SULFOQUINOVOSYL TRANSFERASE SQD2"/>
    <property type="match status" value="1"/>
</dbReference>
<dbReference type="EMBL" id="CP019728">
    <property type="protein sequence ID" value="AQS52660.1"/>
    <property type="molecule type" value="Genomic_DNA"/>
</dbReference>
<dbReference type="Pfam" id="PF13439">
    <property type="entry name" value="Glyco_transf_4"/>
    <property type="match status" value="1"/>
</dbReference>
<accession>A0A1S6IM87</accession>
<dbReference type="KEGG" id="jda:BW727_100252"/>
<dbReference type="InterPro" id="IPR001296">
    <property type="entry name" value="Glyco_trans_1"/>
</dbReference>
<dbReference type="InterPro" id="IPR050194">
    <property type="entry name" value="Glycosyltransferase_grp1"/>
</dbReference>
<dbReference type="RefSeq" id="WP_062468077.1">
    <property type="nucleotide sequence ID" value="NZ_BBYN01000005.1"/>
</dbReference>
<evidence type="ECO:0000313" key="4">
    <source>
        <dbReference type="Proteomes" id="UP000188993"/>
    </source>
</evidence>
<dbReference type="GO" id="GO:0016757">
    <property type="term" value="F:glycosyltransferase activity"/>
    <property type="evidence" value="ECO:0007669"/>
    <property type="project" value="UniProtKB-KW"/>
</dbReference>
<gene>
    <name evidence="3" type="primary">epsF_1</name>
    <name evidence="3" type="ORF">BW727_100252</name>
</gene>
<name>A0A1S6IM87_9LACT</name>
<dbReference type="Proteomes" id="UP000188993">
    <property type="component" value="Chromosome"/>
</dbReference>
<dbReference type="PANTHER" id="PTHR45947:SF3">
    <property type="entry name" value="SULFOQUINOVOSYL TRANSFERASE SQD2"/>
    <property type="match status" value="1"/>
</dbReference>
<evidence type="ECO:0000313" key="3">
    <source>
        <dbReference type="EMBL" id="AQS52660.1"/>
    </source>
</evidence>
<dbReference type="STRING" id="708126.BW727_100252"/>